<feature type="transmembrane region" description="Helical" evidence="6">
    <location>
        <begin position="123"/>
        <end position="142"/>
    </location>
</feature>
<proteinExistence type="predicted"/>
<evidence type="ECO:0000256" key="2">
    <source>
        <dbReference type="ARBA" id="ARBA00022692"/>
    </source>
</evidence>
<keyword evidence="4 6" id="KW-0472">Membrane</keyword>
<accession>A0A1G4J4E9</accession>
<feature type="domain" description="Anoctamin transmembrane" evidence="7">
    <location>
        <begin position="114"/>
        <end position="569"/>
    </location>
</feature>
<protein>
    <submittedName>
        <fullName evidence="8">LADA_0D02278g1_1</fullName>
    </submittedName>
</protein>
<feature type="transmembrane region" description="Helical" evidence="6">
    <location>
        <begin position="285"/>
        <end position="306"/>
    </location>
</feature>
<feature type="compositionally biased region" description="Polar residues" evidence="5">
    <location>
        <begin position="648"/>
        <end position="660"/>
    </location>
</feature>
<feature type="transmembrane region" description="Helical" evidence="6">
    <location>
        <begin position="202"/>
        <end position="228"/>
    </location>
</feature>
<evidence type="ECO:0000256" key="4">
    <source>
        <dbReference type="ARBA" id="ARBA00023136"/>
    </source>
</evidence>
<comment type="subcellular location">
    <subcellularLocation>
        <location evidence="1">Membrane</location>
        <topology evidence="1">Multi-pass membrane protein</topology>
    </subcellularLocation>
</comment>
<feature type="compositionally biased region" description="Basic and acidic residues" evidence="5">
    <location>
        <begin position="805"/>
        <end position="814"/>
    </location>
</feature>
<reference evidence="8 9" key="1">
    <citation type="submission" date="2016-03" db="EMBL/GenBank/DDBJ databases">
        <authorList>
            <person name="Devillers H."/>
        </authorList>
    </citation>
    <scope>NUCLEOTIDE SEQUENCE [LARGE SCALE GENOMIC DNA]</scope>
    <source>
        <strain evidence="8">CBS 10888</strain>
    </source>
</reference>
<evidence type="ECO:0000256" key="1">
    <source>
        <dbReference type="ARBA" id="ARBA00004141"/>
    </source>
</evidence>
<evidence type="ECO:0000256" key="5">
    <source>
        <dbReference type="SAM" id="MobiDB-lite"/>
    </source>
</evidence>
<feature type="compositionally biased region" description="Low complexity" evidence="5">
    <location>
        <begin position="666"/>
        <end position="685"/>
    </location>
</feature>
<feature type="compositionally biased region" description="Low complexity" evidence="5">
    <location>
        <begin position="716"/>
        <end position="729"/>
    </location>
</feature>
<dbReference type="STRING" id="1266660.A0A1G4J4E9"/>
<dbReference type="PANTHER" id="PTHR12308:SF73">
    <property type="entry name" value="ANOCTAMIN"/>
    <property type="match status" value="1"/>
</dbReference>
<dbReference type="PANTHER" id="PTHR12308">
    <property type="entry name" value="ANOCTAMIN"/>
    <property type="match status" value="1"/>
</dbReference>
<sequence length="866" mass="94883">MSSVSSLGANWCVSIQYTKENLAEFLTELSAKGLHALTRPGHSSELVYVFVNDQTNRVPLIASQLKYVTDVVQVVDFETKSQRENLAKRLVKKPLMVSDADLQELSRVTGSPETALYFAYAKYYTRWLMVLALVGVAFRFFVSNPSGWEFNVSYTIIVMLWATCFVCSWKLKKRAEFSTLVQYSPSLDQLKPVSRSVFIKKLLFIPVALQFAACLIAFQFVCFLLEIFMTQIYQGPLASVLALTPTVLMAAYVPILTMVYDLVLQKLVSWENPADPVQSKLEKKFILTFLTSYMPLFITLFVYLPLGHHVNAQLETIALFCSNYNVPVLKSGFKVNTGRYQAQYFFFMVTGQVIALCVENLVPLAMSKAIPKLKGFDKPNSPVNLAETKMAKEYPEDLSIWKQASGSCLSTWGEFDVNATSNKLIIQFGYVSMFSCIWPLAALCCVVFNLLSLKLEIWRCLNKCVVKCSSNSNVAKISPRSLAPNKSGSIWDNVLNVILWISALVAPALVIMYKSPLNAGTTSALEKRDLWHLESVVKVDWRAVVIGAFVFEHLTFFCYLILGELVGRSDEDRAQRFVSAEKLEEPPHVDLTKVVKETATFMDAPPEGETIAASKAPQKTSDSASQAPIADVATASTSGFSRAKEAASPSQPVKTSTIQATKDVASPASQTSSSSSQVKNHNESSGSLTSPVAGATVPDTIPTSKNYHLRRNHPNSSSSTSQAIQSIDSSGKEKLELTSSNDTSSLKNSVPKVVATSPSDEAITSNQFVPAQLADTSKGHVANIMNGLPKGGHGHTDSPIPNDAVVEKNSDHLSEASSSAPSGNESQTIQTPRKVPEKASSVRTHSSKKKMKGVLSPLGKLKKKFP</sequence>
<dbReference type="EMBL" id="LT598454">
    <property type="protein sequence ID" value="SCU84539.1"/>
    <property type="molecule type" value="Genomic_DNA"/>
</dbReference>
<feature type="compositionally biased region" description="Polar residues" evidence="5">
    <location>
        <begin position="815"/>
        <end position="831"/>
    </location>
</feature>
<feature type="transmembrane region" description="Helical" evidence="6">
    <location>
        <begin position="543"/>
        <end position="562"/>
    </location>
</feature>
<name>A0A1G4J4E9_9SACH</name>
<evidence type="ECO:0000313" key="9">
    <source>
        <dbReference type="Proteomes" id="UP000190274"/>
    </source>
</evidence>
<evidence type="ECO:0000313" key="8">
    <source>
        <dbReference type="EMBL" id="SCU84539.1"/>
    </source>
</evidence>
<evidence type="ECO:0000256" key="3">
    <source>
        <dbReference type="ARBA" id="ARBA00022989"/>
    </source>
</evidence>
<dbReference type="Proteomes" id="UP000190274">
    <property type="component" value="Chromosome D"/>
</dbReference>
<evidence type="ECO:0000256" key="6">
    <source>
        <dbReference type="SAM" id="Phobius"/>
    </source>
</evidence>
<dbReference type="OrthoDB" id="296386at2759"/>
<feature type="transmembrane region" description="Helical" evidence="6">
    <location>
        <begin position="428"/>
        <end position="451"/>
    </location>
</feature>
<keyword evidence="3 6" id="KW-1133">Transmembrane helix</keyword>
<dbReference type="GO" id="GO:0005254">
    <property type="term" value="F:chloride channel activity"/>
    <property type="evidence" value="ECO:0007669"/>
    <property type="project" value="TreeGrafter"/>
</dbReference>
<dbReference type="Pfam" id="PF04547">
    <property type="entry name" value="Anoctamin"/>
    <property type="match status" value="1"/>
</dbReference>
<dbReference type="InterPro" id="IPR007632">
    <property type="entry name" value="Anoctamin"/>
</dbReference>
<keyword evidence="2 6" id="KW-0812">Transmembrane</keyword>
<feature type="region of interest" description="Disordered" evidence="5">
    <location>
        <begin position="640"/>
        <end position="758"/>
    </location>
</feature>
<organism evidence="8 9">
    <name type="scientific">Lachancea dasiensis</name>
    <dbReference type="NCBI Taxonomy" id="1072105"/>
    <lineage>
        <taxon>Eukaryota</taxon>
        <taxon>Fungi</taxon>
        <taxon>Dikarya</taxon>
        <taxon>Ascomycota</taxon>
        <taxon>Saccharomycotina</taxon>
        <taxon>Saccharomycetes</taxon>
        <taxon>Saccharomycetales</taxon>
        <taxon>Saccharomycetaceae</taxon>
        <taxon>Lachancea</taxon>
    </lineage>
</organism>
<dbReference type="GO" id="GO:0032541">
    <property type="term" value="C:cortical endoplasmic reticulum"/>
    <property type="evidence" value="ECO:0007669"/>
    <property type="project" value="TreeGrafter"/>
</dbReference>
<feature type="transmembrane region" description="Helical" evidence="6">
    <location>
        <begin position="494"/>
        <end position="513"/>
    </location>
</feature>
<feature type="transmembrane region" description="Helical" evidence="6">
    <location>
        <begin position="154"/>
        <end position="171"/>
    </location>
</feature>
<feature type="region of interest" description="Disordered" evidence="5">
    <location>
        <begin position="782"/>
        <end position="866"/>
    </location>
</feature>
<dbReference type="GO" id="GO:0016020">
    <property type="term" value="C:membrane"/>
    <property type="evidence" value="ECO:0007669"/>
    <property type="project" value="UniProtKB-SubCell"/>
</dbReference>
<dbReference type="InterPro" id="IPR049452">
    <property type="entry name" value="Anoctamin_TM"/>
</dbReference>
<feature type="transmembrane region" description="Helical" evidence="6">
    <location>
        <begin position="240"/>
        <end position="264"/>
    </location>
</feature>
<gene>
    <name evidence="8" type="ORF">LADA_0D02278G</name>
</gene>
<feature type="compositionally biased region" description="Polar residues" evidence="5">
    <location>
        <begin position="737"/>
        <end position="748"/>
    </location>
</feature>
<evidence type="ECO:0000259" key="7">
    <source>
        <dbReference type="Pfam" id="PF04547"/>
    </source>
</evidence>
<keyword evidence="9" id="KW-1185">Reference proteome</keyword>
<feature type="transmembrane region" description="Helical" evidence="6">
    <location>
        <begin position="344"/>
        <end position="366"/>
    </location>
</feature>
<dbReference type="AlphaFoldDB" id="A0A1G4J4E9"/>